<comment type="subcellular location">
    <subcellularLocation>
        <location evidence="12">Cell membrane</location>
        <topology evidence="12">Multi-pass membrane protein</topology>
    </subcellularLocation>
    <subcellularLocation>
        <location evidence="1">Endomembrane system</location>
        <topology evidence="1">Multi-pass membrane protein</topology>
    </subcellularLocation>
</comment>
<organism evidence="13 14">
    <name type="scientific">Bifidobacterium animalis subsp. lactis CNCM I-2494</name>
    <dbReference type="NCBI Taxonomy" id="1042403"/>
    <lineage>
        <taxon>Bacteria</taxon>
        <taxon>Bacillati</taxon>
        <taxon>Actinomycetota</taxon>
        <taxon>Actinomycetes</taxon>
        <taxon>Bifidobacteriales</taxon>
        <taxon>Bifidobacteriaceae</taxon>
        <taxon>Bifidobacterium</taxon>
    </lineage>
</organism>
<feature type="transmembrane region" description="Helical" evidence="12">
    <location>
        <begin position="31"/>
        <end position="50"/>
    </location>
</feature>
<feature type="binding site" evidence="12">
    <location>
        <position position="92"/>
    </location>
    <ligand>
        <name>Mg(2+)</name>
        <dbReference type="ChEBI" id="CHEBI:18420"/>
        <label>2</label>
    </ligand>
</feature>
<comment type="similarity">
    <text evidence="3 12">Belongs to the CDP-alcohol phosphatidyltransferase class-I family.</text>
</comment>
<feature type="binding site" evidence="12">
    <location>
        <position position="96"/>
    </location>
    <ligand>
        <name>Mg(2+)</name>
        <dbReference type="ChEBI" id="CHEBI:18420"/>
        <label>2</label>
    </ligand>
</feature>
<evidence type="ECO:0000313" key="13">
    <source>
        <dbReference type="EMBL" id="AEK30281.1"/>
    </source>
</evidence>
<comment type="pathway">
    <text evidence="2 12">Phospholipid metabolism; phosphatidylinositol phosphate biosynthesis.</text>
</comment>
<feature type="binding site" evidence="12">
    <location>
        <position position="71"/>
    </location>
    <ligand>
        <name>Mg(2+)</name>
        <dbReference type="ChEBI" id="CHEBI:18420"/>
        <label>1</label>
    </ligand>
</feature>
<feature type="transmembrane region" description="Helical" evidence="12">
    <location>
        <begin position="101"/>
        <end position="121"/>
    </location>
</feature>
<dbReference type="GO" id="GO:0016780">
    <property type="term" value="F:phosphotransferase activity, for other substituted phosphate groups"/>
    <property type="evidence" value="ECO:0007669"/>
    <property type="project" value="UniProtKB-UniRule"/>
</dbReference>
<keyword evidence="12" id="KW-1003">Cell membrane</keyword>
<keyword evidence="6 12" id="KW-1133">Transmembrane helix</keyword>
<comment type="function">
    <text evidence="12">Catalyzes the conjugation of the 1'-hydroxyl group of D-myo-inositol-3-phosphate (also named L-myo-inositol-1-phosphate) with a lipid tail of cytidine diphosphate diacylglycerol (CDP-DAG), forming phosphatidylinositol phosphate (PIP) and CMP. PIP is a precursor of phosphatidylinositol (PI) which is an essential lipid required for cell wall formation.</text>
</comment>
<keyword evidence="12" id="KW-0460">Magnesium</keyword>
<evidence type="ECO:0000256" key="5">
    <source>
        <dbReference type="ARBA" id="ARBA00022692"/>
    </source>
</evidence>
<dbReference type="InterPro" id="IPR000462">
    <property type="entry name" value="CDP-OH_P_trans"/>
</dbReference>
<feature type="binding site" evidence="12">
    <location>
        <position position="75"/>
    </location>
    <ligand>
        <name>a CDP-1,2-diacyl-sn-glycerol</name>
        <dbReference type="ChEBI" id="CHEBI:58332"/>
    </ligand>
</feature>
<keyword evidence="12" id="KW-1208">Phospholipid metabolism</keyword>
<dbReference type="Proteomes" id="UP000008394">
    <property type="component" value="Chromosome"/>
</dbReference>
<evidence type="ECO:0000256" key="9">
    <source>
        <dbReference type="ARBA" id="ARBA00024082"/>
    </source>
</evidence>
<evidence type="ECO:0000256" key="6">
    <source>
        <dbReference type="ARBA" id="ARBA00022989"/>
    </source>
</evidence>
<feature type="binding site" evidence="12">
    <location>
        <position position="74"/>
    </location>
    <ligand>
        <name>Mg(2+)</name>
        <dbReference type="ChEBI" id="CHEBI:18420"/>
        <label>1</label>
    </ligand>
</feature>
<evidence type="ECO:0000256" key="1">
    <source>
        <dbReference type="ARBA" id="ARBA00004127"/>
    </source>
</evidence>
<sequence>MTPGHNMLEKLRPWFKRLIAPIARALTRMGITANAVTVIGAVGTTIVGIASGITGWMFWGALVLTILVVFDSLDGSVAAITTGGTKFGAFLDSTLDRIADWAVLLGCIIYFFVRNSTFTAAHAGQRYDWICVSGMALAIYSVMTSFVTSYARARAQSVGYEAKNGVATRSDRLTIILVGMAICGLANNPLWLMIDMAVLALLGTITVFQRIREVYVSMRANGDAGVSKQ</sequence>
<proteinExistence type="inferred from homology"/>
<keyword evidence="5 12" id="KW-0812">Transmembrane</keyword>
<gene>
    <name evidence="13" type="ORF">BALAC2494_00296</name>
</gene>
<keyword evidence="12" id="KW-0444">Lipid biosynthesis</keyword>
<comment type="subunit">
    <text evidence="4 12">Homodimer.</text>
</comment>
<keyword evidence="12" id="KW-0594">Phospholipid biosynthesis</keyword>
<dbReference type="KEGG" id="bnm:BALAC2494_00296"/>
<evidence type="ECO:0000256" key="11">
    <source>
        <dbReference type="ARBA" id="ARBA00048865"/>
    </source>
</evidence>
<accession>A0A806FSX2</accession>
<dbReference type="HAMAP" id="MF_02241">
    <property type="entry name" value="PIP_synthase"/>
    <property type="match status" value="1"/>
</dbReference>
<evidence type="ECO:0000256" key="7">
    <source>
        <dbReference type="ARBA" id="ARBA00023136"/>
    </source>
</evidence>
<feature type="transmembrane region" description="Helical" evidence="12">
    <location>
        <begin position="172"/>
        <end position="187"/>
    </location>
</feature>
<keyword evidence="12" id="KW-0479">Metal-binding</keyword>
<dbReference type="GO" id="GO:0005886">
    <property type="term" value="C:plasma membrane"/>
    <property type="evidence" value="ECO:0007669"/>
    <property type="project" value="UniProtKB-SubCell"/>
</dbReference>
<dbReference type="Gene3D" id="1.20.120.1760">
    <property type="match status" value="1"/>
</dbReference>
<dbReference type="EC" id="2.7.8.-" evidence="12"/>
<reference evidence="13 14" key="1">
    <citation type="journal article" date="2011" name="J. Bacteriol.">
        <title>Genome Sequence of the Probiotic Strain Bifidobacterium animalis subsp. lactis CNCM I-2494.</title>
        <authorList>
            <person name="Chervaux C."/>
            <person name="Grimaldi C."/>
            <person name="Bolotin A."/>
            <person name="Quinquis B."/>
            <person name="Legrain-Raspaud S."/>
            <person name="van Hylckama Vlieg J.E."/>
            <person name="Denariaz G."/>
            <person name="Smokvina T."/>
        </authorList>
    </citation>
    <scope>NUCLEOTIDE SEQUENCE [LARGE SCALE GENOMIC DNA]</scope>
    <source>
        <strain evidence="13 14">CNCM I-2494</strain>
    </source>
</reference>
<evidence type="ECO:0000256" key="10">
    <source>
        <dbReference type="ARBA" id="ARBA00033137"/>
    </source>
</evidence>
<feature type="binding site" evidence="12">
    <location>
        <position position="85"/>
    </location>
    <ligand>
        <name>a CDP-1,2-diacyl-sn-glycerol</name>
        <dbReference type="ChEBI" id="CHEBI:58332"/>
    </ligand>
</feature>
<evidence type="ECO:0000256" key="12">
    <source>
        <dbReference type="HAMAP-Rule" id="MF_02241"/>
    </source>
</evidence>
<name>A0A806FSX2_BIFAN</name>
<feature type="active site" description="Proton acceptor" evidence="12">
    <location>
        <position position="96"/>
    </location>
</feature>
<dbReference type="Pfam" id="PF01066">
    <property type="entry name" value="CDP-OH_P_transf"/>
    <property type="match status" value="1"/>
</dbReference>
<dbReference type="InterPro" id="IPR044268">
    <property type="entry name" value="PIP_synthase_PgsA1"/>
</dbReference>
<dbReference type="GO" id="GO:0012505">
    <property type="term" value="C:endomembrane system"/>
    <property type="evidence" value="ECO:0007669"/>
    <property type="project" value="UniProtKB-SubCell"/>
</dbReference>
<dbReference type="EMBL" id="CP002915">
    <property type="protein sequence ID" value="AEK30281.1"/>
    <property type="molecule type" value="Genomic_DNA"/>
</dbReference>
<evidence type="ECO:0000313" key="14">
    <source>
        <dbReference type="Proteomes" id="UP000008394"/>
    </source>
</evidence>
<keyword evidence="12 13" id="KW-0808">Transferase</keyword>
<feature type="binding site" evidence="12">
    <location>
        <begin position="34"/>
        <end position="37"/>
    </location>
    <ligand>
        <name>a CDP-1,2-diacyl-sn-glycerol</name>
        <dbReference type="ChEBI" id="CHEBI:58332"/>
    </ligand>
</feature>
<comment type="catalytic activity">
    <reaction evidence="8 12">
        <text>1,2-di-(9Z-octadecenoyl)-sn-glycero-3-cytidine-5'-diphosphate + 1D-myo-inositol 3-phosphate = 1,2-di-(9Z-octadecenoyl)-sn-glycero-3-phospho-(1D-myo-inositol-3-phosphate) + CMP + H(+)</text>
        <dbReference type="Rhea" id="RHEA:61216"/>
        <dbReference type="ChEBI" id="CHEBI:15378"/>
        <dbReference type="ChEBI" id="CHEBI:58401"/>
        <dbReference type="ChEBI" id="CHEBI:60377"/>
        <dbReference type="ChEBI" id="CHEBI:85356"/>
        <dbReference type="ChEBI" id="CHEBI:144472"/>
    </reaction>
</comment>
<evidence type="ECO:0000256" key="8">
    <source>
        <dbReference type="ARBA" id="ARBA00023935"/>
    </source>
</evidence>
<comment type="catalytic activity">
    <reaction evidence="11 12">
        <text>a CDP-1,2-diacyl-sn-glycerol + 1D-myo-inositol 3-phosphate = a 1,2-diacyl-sn-glycero-3-phospho-(1D-myo-inositol-3-phosphate) + CMP + H(+)</text>
        <dbReference type="Rhea" id="RHEA:60504"/>
        <dbReference type="ChEBI" id="CHEBI:15378"/>
        <dbReference type="ChEBI" id="CHEBI:58088"/>
        <dbReference type="ChEBI" id="CHEBI:58332"/>
        <dbReference type="ChEBI" id="CHEBI:58401"/>
        <dbReference type="ChEBI" id="CHEBI:60377"/>
    </reaction>
</comment>
<feature type="transmembrane region" description="Helical" evidence="12">
    <location>
        <begin position="56"/>
        <end position="80"/>
    </location>
</feature>
<dbReference type="UniPathway" id="UPA00220"/>
<evidence type="ECO:0000256" key="3">
    <source>
        <dbReference type="ARBA" id="ARBA00010441"/>
    </source>
</evidence>
<keyword evidence="12" id="KW-0443">Lipid metabolism</keyword>
<comment type="cofactor">
    <cofactor evidence="12">
        <name>Mg(2+)</name>
        <dbReference type="ChEBI" id="CHEBI:18420"/>
    </cofactor>
    <text evidence="12">Contains a di-nuclear catalytic Mg(2+) center.</text>
</comment>
<evidence type="ECO:0000256" key="4">
    <source>
        <dbReference type="ARBA" id="ARBA00011738"/>
    </source>
</evidence>
<evidence type="ECO:0000256" key="2">
    <source>
        <dbReference type="ARBA" id="ARBA00004805"/>
    </source>
</evidence>
<protein>
    <recommendedName>
        <fullName evidence="9 12">Phosphatidylinositol phosphate synthase</fullName>
        <shortName evidence="12">PIP synthase</shortName>
        <ecNumber evidence="12">2.7.8.-</ecNumber>
    </recommendedName>
    <alternativeName>
        <fullName evidence="10 12">CDP-diacylglycerol--D-myo-inositol-3-phosphate 3-phosphatidyltransferase</fullName>
    </alternativeName>
</protein>
<dbReference type="AlphaFoldDB" id="A0A806FSX2"/>
<dbReference type="InterPro" id="IPR043130">
    <property type="entry name" value="CDP-OH_PTrfase_TM_dom"/>
</dbReference>
<keyword evidence="7 12" id="KW-0472">Membrane</keyword>
<dbReference type="GO" id="GO:0000287">
    <property type="term" value="F:magnesium ion binding"/>
    <property type="evidence" value="ECO:0007669"/>
    <property type="project" value="UniProtKB-UniRule"/>
</dbReference>
<dbReference type="GO" id="GO:0008654">
    <property type="term" value="P:phospholipid biosynthetic process"/>
    <property type="evidence" value="ECO:0007669"/>
    <property type="project" value="UniProtKB-UniRule"/>
</dbReference>
<feature type="binding site" evidence="12">
    <location>
        <position position="92"/>
    </location>
    <ligand>
        <name>Mg(2+)</name>
        <dbReference type="ChEBI" id="CHEBI:18420"/>
        <label>1</label>
    </ligand>
</feature>
<feature type="transmembrane region" description="Helical" evidence="12">
    <location>
        <begin position="127"/>
        <end position="151"/>
    </location>
</feature>
<feature type="binding site" evidence="12">
    <location>
        <position position="71"/>
    </location>
    <ligand>
        <name>Mg(2+)</name>
        <dbReference type="ChEBI" id="CHEBI:18420"/>
        <label>2</label>
    </ligand>
</feature>
<comment type="caution">
    <text evidence="12">Lacks conserved residue(s) required for the propagation of feature annotation.</text>
</comment>